<organism evidence="1 2">
    <name type="scientific">Mycena maculata</name>
    <dbReference type="NCBI Taxonomy" id="230809"/>
    <lineage>
        <taxon>Eukaryota</taxon>
        <taxon>Fungi</taxon>
        <taxon>Dikarya</taxon>
        <taxon>Basidiomycota</taxon>
        <taxon>Agaricomycotina</taxon>
        <taxon>Agaricomycetes</taxon>
        <taxon>Agaricomycetidae</taxon>
        <taxon>Agaricales</taxon>
        <taxon>Marasmiineae</taxon>
        <taxon>Mycenaceae</taxon>
        <taxon>Mycena</taxon>
    </lineage>
</organism>
<reference evidence="1" key="1">
    <citation type="submission" date="2023-03" db="EMBL/GenBank/DDBJ databases">
        <title>Massive genome expansion in bonnet fungi (Mycena s.s.) driven by repeated elements and novel gene families across ecological guilds.</title>
        <authorList>
            <consortium name="Lawrence Berkeley National Laboratory"/>
            <person name="Harder C.B."/>
            <person name="Miyauchi S."/>
            <person name="Viragh M."/>
            <person name="Kuo A."/>
            <person name="Thoen E."/>
            <person name="Andreopoulos B."/>
            <person name="Lu D."/>
            <person name="Skrede I."/>
            <person name="Drula E."/>
            <person name="Henrissat B."/>
            <person name="Morin E."/>
            <person name="Kohler A."/>
            <person name="Barry K."/>
            <person name="LaButti K."/>
            <person name="Morin E."/>
            <person name="Salamov A."/>
            <person name="Lipzen A."/>
            <person name="Mereny Z."/>
            <person name="Hegedus B."/>
            <person name="Baldrian P."/>
            <person name="Stursova M."/>
            <person name="Weitz H."/>
            <person name="Taylor A."/>
            <person name="Grigoriev I.V."/>
            <person name="Nagy L.G."/>
            <person name="Martin F."/>
            <person name="Kauserud H."/>
        </authorList>
    </citation>
    <scope>NUCLEOTIDE SEQUENCE</scope>
    <source>
        <strain evidence="1">CBHHK188m</strain>
    </source>
</reference>
<dbReference type="EMBL" id="JARJLG010000051">
    <property type="protein sequence ID" value="KAJ7759749.1"/>
    <property type="molecule type" value="Genomic_DNA"/>
</dbReference>
<evidence type="ECO:0000313" key="2">
    <source>
        <dbReference type="Proteomes" id="UP001215280"/>
    </source>
</evidence>
<protein>
    <recommendedName>
        <fullName evidence="3">F-box domain-containing protein</fullName>
    </recommendedName>
</protein>
<accession>A0AAD7NGG3</accession>
<dbReference type="Gene3D" id="1.20.1280.50">
    <property type="match status" value="1"/>
</dbReference>
<dbReference type="AlphaFoldDB" id="A0AAD7NGG3"/>
<evidence type="ECO:0000313" key="1">
    <source>
        <dbReference type="EMBL" id="KAJ7759749.1"/>
    </source>
</evidence>
<sequence>MNNGDWTDIISSYAPTFGHTSHLQGRSSLLSDAYVNRLATFQIFHSSKTFECFPLEILGEIIRFIPNPFVDTPSTIRAELHIICSVCRLWRELCLSDPRMWSNVYIDSRSDSGTVGKWLCRSRTMPLSITLHMHSWSSTAADTTYPSILRPRLRFQIWIPLMHILAQHMARCIRLELSADDEPATGDLIHYINRYLGGNSIVELYLMIHPLPLFCQRLAAEYVHLLFKGNMPSLRLLSLDGIFVLWGQHSNVLSNLTHIRLEYLEGIFVPTSQELFDFLRSAIHLTHLHMQCIQCSDMDNIALMPPTLSQLTHLHFSATHYSSVTLLDALDIPALKTVIIELEDNDIINQFFVRSPAVVRMLRSVSTAILSLNCQHMPTCVDAFSTLPNVIRIDCRGSPPLMTAAFHAILVHSPMMLKKVELYLWCADNFPDFLLASAVRFASSTTLHMITVRGHDFEGKVTVPYQTYAEENTRETVCRPAPFVYDLFNS</sequence>
<keyword evidence="2" id="KW-1185">Reference proteome</keyword>
<comment type="caution">
    <text evidence="1">The sequence shown here is derived from an EMBL/GenBank/DDBJ whole genome shotgun (WGS) entry which is preliminary data.</text>
</comment>
<dbReference type="Proteomes" id="UP001215280">
    <property type="component" value="Unassembled WGS sequence"/>
</dbReference>
<dbReference type="Gene3D" id="3.80.10.10">
    <property type="entry name" value="Ribonuclease Inhibitor"/>
    <property type="match status" value="1"/>
</dbReference>
<evidence type="ECO:0008006" key="3">
    <source>
        <dbReference type="Google" id="ProtNLM"/>
    </source>
</evidence>
<name>A0AAD7NGG3_9AGAR</name>
<gene>
    <name evidence="1" type="ORF">DFH07DRAFT_772080</name>
</gene>
<proteinExistence type="predicted"/>
<dbReference type="SUPFAM" id="SSF52047">
    <property type="entry name" value="RNI-like"/>
    <property type="match status" value="1"/>
</dbReference>
<dbReference type="InterPro" id="IPR032675">
    <property type="entry name" value="LRR_dom_sf"/>
</dbReference>